<feature type="compositionally biased region" description="Basic and acidic residues" evidence="1">
    <location>
        <begin position="433"/>
        <end position="443"/>
    </location>
</feature>
<feature type="compositionally biased region" description="Polar residues" evidence="1">
    <location>
        <begin position="384"/>
        <end position="396"/>
    </location>
</feature>
<feature type="region of interest" description="Disordered" evidence="1">
    <location>
        <begin position="215"/>
        <end position="246"/>
    </location>
</feature>
<reference evidence="2" key="1">
    <citation type="journal article" date="2020" name="Nat. Commun.">
        <title>Large-scale genome sequencing of mycorrhizal fungi provides insights into the early evolution of symbiotic traits.</title>
        <authorList>
            <person name="Miyauchi S."/>
            <person name="Kiss E."/>
            <person name="Kuo A."/>
            <person name="Drula E."/>
            <person name="Kohler A."/>
            <person name="Sanchez-Garcia M."/>
            <person name="Morin E."/>
            <person name="Andreopoulos B."/>
            <person name="Barry K.W."/>
            <person name="Bonito G."/>
            <person name="Buee M."/>
            <person name="Carver A."/>
            <person name="Chen C."/>
            <person name="Cichocki N."/>
            <person name="Clum A."/>
            <person name="Culley D."/>
            <person name="Crous P.W."/>
            <person name="Fauchery L."/>
            <person name="Girlanda M."/>
            <person name="Hayes R.D."/>
            <person name="Keri Z."/>
            <person name="LaButti K."/>
            <person name="Lipzen A."/>
            <person name="Lombard V."/>
            <person name="Magnuson J."/>
            <person name="Maillard F."/>
            <person name="Murat C."/>
            <person name="Nolan M."/>
            <person name="Ohm R.A."/>
            <person name="Pangilinan J."/>
            <person name="Pereira M.F."/>
            <person name="Perotto S."/>
            <person name="Peter M."/>
            <person name="Pfister S."/>
            <person name="Riley R."/>
            <person name="Sitrit Y."/>
            <person name="Stielow J.B."/>
            <person name="Szollosi G."/>
            <person name="Zifcakova L."/>
            <person name="Stursova M."/>
            <person name="Spatafora J.W."/>
            <person name="Tedersoo L."/>
            <person name="Vaario L.M."/>
            <person name="Yamada A."/>
            <person name="Yan M."/>
            <person name="Wang P."/>
            <person name="Xu J."/>
            <person name="Bruns T."/>
            <person name="Baldrian P."/>
            <person name="Vilgalys R."/>
            <person name="Dunand C."/>
            <person name="Henrissat B."/>
            <person name="Grigoriev I.V."/>
            <person name="Hibbett D."/>
            <person name="Nagy L.G."/>
            <person name="Martin F.M."/>
        </authorList>
    </citation>
    <scope>NUCLEOTIDE SEQUENCE</scope>
    <source>
        <strain evidence="2">UP504</strain>
    </source>
</reference>
<comment type="caution">
    <text evidence="2">The sequence shown here is derived from an EMBL/GenBank/DDBJ whole genome shotgun (WGS) entry which is preliminary data.</text>
</comment>
<sequence length="462" mass="51089">MTKAGKRAPHTPREAGGGGVWGERFRNATEKSEQGRGAALVTSRGVWRERRGGGDGGGEGRSVAREAARAAGHMPGDARRAHRRDGHDTAVAGPITISAEMAIFMISPPHPELAEMAENWPKLGLRESQTCSRCGTVHTNQEKKKHYLVAPHTRLGGTTPAEVVWARFSILRVSSDPRIIEAIQSEQKEQRKLLLLRHLPHTRFGGAQGGWGVFGSQSRTNTLRAPTKTAPSEKPTNTPPKNRLKPDTRTAGVWFYVFYTLPRKKSSESCSFCVGLAWSQVPNDGPDGLGLTHHHSNRTTANEAAPTKHARRNHSPNETTRNEGARGGDDANHTPAAAGVLSLQMKSREQPPRNDNPPAKRRQNPYEPHIRYGGWLQYRLNPKQQNEDPWTNSPPGNDNAPAKGKPQTQPPKQQVPNETRERRPTKEHHQRIPRTDDNARPETPDGTTHPLRRVCGNFKVLI</sequence>
<evidence type="ECO:0000313" key="3">
    <source>
        <dbReference type="Proteomes" id="UP000886523"/>
    </source>
</evidence>
<feature type="region of interest" description="Disordered" evidence="1">
    <location>
        <begin position="1"/>
        <end position="86"/>
    </location>
</feature>
<evidence type="ECO:0000313" key="2">
    <source>
        <dbReference type="EMBL" id="KAF9514193.1"/>
    </source>
</evidence>
<gene>
    <name evidence="2" type="ORF">BS47DRAFT_1361862</name>
</gene>
<organism evidence="2 3">
    <name type="scientific">Hydnum rufescens UP504</name>
    <dbReference type="NCBI Taxonomy" id="1448309"/>
    <lineage>
        <taxon>Eukaryota</taxon>
        <taxon>Fungi</taxon>
        <taxon>Dikarya</taxon>
        <taxon>Basidiomycota</taxon>
        <taxon>Agaricomycotina</taxon>
        <taxon>Agaricomycetes</taxon>
        <taxon>Cantharellales</taxon>
        <taxon>Hydnaceae</taxon>
        <taxon>Hydnum</taxon>
    </lineage>
</organism>
<feature type="compositionally biased region" description="Low complexity" evidence="1">
    <location>
        <begin position="401"/>
        <end position="416"/>
    </location>
</feature>
<feature type="compositionally biased region" description="Basic residues" evidence="1">
    <location>
        <begin position="1"/>
        <end position="10"/>
    </location>
</feature>
<feature type="compositionally biased region" description="Basic and acidic residues" evidence="1">
    <location>
        <begin position="23"/>
        <end position="34"/>
    </location>
</feature>
<dbReference type="Proteomes" id="UP000886523">
    <property type="component" value="Unassembled WGS sequence"/>
</dbReference>
<accession>A0A9P6DX31</accession>
<feature type="compositionally biased region" description="Basic and acidic residues" evidence="1">
    <location>
        <begin position="320"/>
        <end position="332"/>
    </location>
</feature>
<feature type="region of interest" description="Disordered" evidence="1">
    <location>
        <begin position="287"/>
        <end position="367"/>
    </location>
</feature>
<dbReference type="AlphaFoldDB" id="A0A9P6DX31"/>
<dbReference type="EMBL" id="MU128963">
    <property type="protein sequence ID" value="KAF9514193.1"/>
    <property type="molecule type" value="Genomic_DNA"/>
</dbReference>
<feature type="region of interest" description="Disordered" evidence="1">
    <location>
        <begin position="384"/>
        <end position="451"/>
    </location>
</feature>
<keyword evidence="3" id="KW-1185">Reference proteome</keyword>
<name>A0A9P6DX31_9AGAM</name>
<proteinExistence type="predicted"/>
<evidence type="ECO:0000256" key="1">
    <source>
        <dbReference type="SAM" id="MobiDB-lite"/>
    </source>
</evidence>
<protein>
    <submittedName>
        <fullName evidence="2">Uncharacterized protein</fullName>
    </submittedName>
</protein>